<protein>
    <submittedName>
        <fullName evidence="2">Uncharacterized protein</fullName>
    </submittedName>
</protein>
<comment type="caution">
    <text evidence="2">The sequence shown here is derived from an EMBL/GenBank/DDBJ whole genome shotgun (WGS) entry which is preliminary data.</text>
</comment>
<keyword evidence="3" id="KW-1185">Reference proteome</keyword>
<dbReference type="EMBL" id="JBBGZA010000003">
    <property type="protein sequence ID" value="MEJ5096545.1"/>
    <property type="molecule type" value="Genomic_DNA"/>
</dbReference>
<sequence length="42" mass="4112">MKRALLALVAGAILSGLAAAYAASAERSPSKRAAPSGNAATR</sequence>
<evidence type="ECO:0000313" key="2">
    <source>
        <dbReference type="EMBL" id="MEJ5096545.1"/>
    </source>
</evidence>
<name>A0ABU8QAL0_9SPHN</name>
<feature type="chain" id="PRO_5045217275" evidence="1">
    <location>
        <begin position="23"/>
        <end position="42"/>
    </location>
</feature>
<evidence type="ECO:0000256" key="1">
    <source>
        <dbReference type="SAM" id="SignalP"/>
    </source>
</evidence>
<organism evidence="2 3">
    <name type="scientific">Sphingomonas molluscorum</name>
    <dbReference type="NCBI Taxonomy" id="418184"/>
    <lineage>
        <taxon>Bacteria</taxon>
        <taxon>Pseudomonadati</taxon>
        <taxon>Pseudomonadota</taxon>
        <taxon>Alphaproteobacteria</taxon>
        <taxon>Sphingomonadales</taxon>
        <taxon>Sphingomonadaceae</taxon>
        <taxon>Sphingomonas</taxon>
    </lineage>
</organism>
<accession>A0ABU8QAL0</accession>
<keyword evidence="1" id="KW-0732">Signal</keyword>
<proteinExistence type="predicted"/>
<reference evidence="2 3" key="1">
    <citation type="submission" date="2023-12" db="EMBL/GenBank/DDBJ databases">
        <title>Gut-associated functions are favored during microbiome assembly across C. elegans life.</title>
        <authorList>
            <person name="Zimmermann J."/>
        </authorList>
    </citation>
    <scope>NUCLEOTIDE SEQUENCE [LARGE SCALE GENOMIC DNA]</scope>
    <source>
        <strain evidence="2 3">JUb134</strain>
    </source>
</reference>
<gene>
    <name evidence="2" type="ORF">WH159_18700</name>
</gene>
<dbReference type="Proteomes" id="UP001380365">
    <property type="component" value="Unassembled WGS sequence"/>
</dbReference>
<evidence type="ECO:0000313" key="3">
    <source>
        <dbReference type="Proteomes" id="UP001380365"/>
    </source>
</evidence>
<feature type="signal peptide" evidence="1">
    <location>
        <begin position="1"/>
        <end position="22"/>
    </location>
</feature>
<dbReference type="RefSeq" id="WP_260154230.1">
    <property type="nucleotide sequence ID" value="NZ_JBBGZA010000003.1"/>
</dbReference>